<proteinExistence type="predicted"/>
<feature type="region of interest" description="Disordered" evidence="1">
    <location>
        <begin position="1"/>
        <end position="106"/>
    </location>
</feature>
<feature type="region of interest" description="Disordered" evidence="1">
    <location>
        <begin position="133"/>
        <end position="155"/>
    </location>
</feature>
<dbReference type="AlphaFoldDB" id="S8C1W3"/>
<evidence type="ECO:0000313" key="3">
    <source>
        <dbReference type="Proteomes" id="UP000015453"/>
    </source>
</evidence>
<feature type="compositionally biased region" description="Basic residues" evidence="1">
    <location>
        <begin position="7"/>
        <end position="20"/>
    </location>
</feature>
<feature type="compositionally biased region" description="Basic and acidic residues" evidence="1">
    <location>
        <begin position="76"/>
        <end position="100"/>
    </location>
</feature>
<evidence type="ECO:0000313" key="2">
    <source>
        <dbReference type="EMBL" id="EPS60760.1"/>
    </source>
</evidence>
<dbReference type="EMBL" id="AUSU01007313">
    <property type="protein sequence ID" value="EPS60760.1"/>
    <property type="molecule type" value="Genomic_DNA"/>
</dbReference>
<reference evidence="2 3" key="1">
    <citation type="journal article" date="2013" name="BMC Genomics">
        <title>The miniature genome of a carnivorous plant Genlisea aurea contains a low number of genes and short non-coding sequences.</title>
        <authorList>
            <person name="Leushkin E.V."/>
            <person name="Sutormin R.A."/>
            <person name="Nabieva E.R."/>
            <person name="Penin A.A."/>
            <person name="Kondrashov A.S."/>
            <person name="Logacheva M.D."/>
        </authorList>
    </citation>
    <scope>NUCLEOTIDE SEQUENCE [LARGE SCALE GENOMIC DNA]</scope>
</reference>
<sequence>MKLCLTWRRRRRPHLRKKWPPKFWDDSRTRENNNNRSNREKKKKSLHRRRSGRRRRGSKSGSDLVAEENEFWNPRRGPDETSNKELSERKGEAATREAENGKSGLHSVINASGSIDVQSIEEFFNAWQLQVEPFTNPSRPKPDERRAGSSGTCDKDHSKLCVGCSLKEILDMLREAHISPKPWKKNDENINRRTQTIPLFIKPSRHSFRPAKLISQAWTPKS</sequence>
<dbReference type="Proteomes" id="UP000015453">
    <property type="component" value="Unassembled WGS sequence"/>
</dbReference>
<feature type="compositionally biased region" description="Basic and acidic residues" evidence="1">
    <location>
        <begin position="23"/>
        <end position="33"/>
    </location>
</feature>
<organism evidence="2 3">
    <name type="scientific">Genlisea aurea</name>
    <dbReference type="NCBI Taxonomy" id="192259"/>
    <lineage>
        <taxon>Eukaryota</taxon>
        <taxon>Viridiplantae</taxon>
        <taxon>Streptophyta</taxon>
        <taxon>Embryophyta</taxon>
        <taxon>Tracheophyta</taxon>
        <taxon>Spermatophyta</taxon>
        <taxon>Magnoliopsida</taxon>
        <taxon>eudicotyledons</taxon>
        <taxon>Gunneridae</taxon>
        <taxon>Pentapetalae</taxon>
        <taxon>asterids</taxon>
        <taxon>lamiids</taxon>
        <taxon>Lamiales</taxon>
        <taxon>Lentibulariaceae</taxon>
        <taxon>Genlisea</taxon>
    </lineage>
</organism>
<keyword evidence="3" id="KW-1185">Reference proteome</keyword>
<comment type="caution">
    <text evidence="2">The sequence shown here is derived from an EMBL/GenBank/DDBJ whole genome shotgun (WGS) entry which is preliminary data.</text>
</comment>
<evidence type="ECO:0000256" key="1">
    <source>
        <dbReference type="SAM" id="MobiDB-lite"/>
    </source>
</evidence>
<name>S8C1W3_9LAMI</name>
<feature type="compositionally biased region" description="Basic residues" evidence="1">
    <location>
        <begin position="39"/>
        <end position="58"/>
    </location>
</feature>
<protein>
    <submittedName>
        <fullName evidence="2">Uncharacterized protein</fullName>
    </submittedName>
</protein>
<accession>S8C1W3</accession>
<gene>
    <name evidence="2" type="ORF">M569_14037</name>
</gene>
<feature type="compositionally biased region" description="Basic and acidic residues" evidence="1">
    <location>
        <begin position="140"/>
        <end position="155"/>
    </location>
</feature>